<name>A0ABC8J651_ERUVS</name>
<dbReference type="NCBIfam" id="TIGR01640">
    <property type="entry name" value="F_box_assoc_1"/>
    <property type="match status" value="1"/>
</dbReference>
<gene>
    <name evidence="2" type="ORF">ERUC_LOCUS4373</name>
</gene>
<dbReference type="InterPro" id="IPR036047">
    <property type="entry name" value="F-box-like_dom_sf"/>
</dbReference>
<proteinExistence type="predicted"/>
<feature type="domain" description="F-box" evidence="1">
    <location>
        <begin position="1"/>
        <end position="43"/>
    </location>
</feature>
<dbReference type="PROSITE" id="PS50181">
    <property type="entry name" value="FBOX"/>
    <property type="match status" value="1"/>
</dbReference>
<reference evidence="2 3" key="1">
    <citation type="submission" date="2022-03" db="EMBL/GenBank/DDBJ databases">
        <authorList>
            <person name="Macdonald S."/>
            <person name="Ahmed S."/>
            <person name="Newling K."/>
        </authorList>
    </citation>
    <scope>NUCLEOTIDE SEQUENCE [LARGE SCALE GENOMIC DNA]</scope>
</reference>
<comment type="caution">
    <text evidence="2">The sequence shown here is derived from an EMBL/GenBank/DDBJ whole genome shotgun (WGS) entry which is preliminary data.</text>
</comment>
<keyword evidence="3" id="KW-1185">Reference proteome</keyword>
<dbReference type="SMART" id="SM00256">
    <property type="entry name" value="FBOX"/>
    <property type="match status" value="1"/>
</dbReference>
<evidence type="ECO:0000313" key="3">
    <source>
        <dbReference type="Proteomes" id="UP001642260"/>
    </source>
</evidence>
<dbReference type="InterPro" id="IPR050796">
    <property type="entry name" value="SCF_F-box_component"/>
</dbReference>
<sequence>MVLPWDLEEEILSRVPPLSLARFRSVCKRWNGLFNESKFIKCHLARARPQIIFLSKSNMYSIEINDLAGVDPAVKLRDLASLPSSCEIAHQEIDFDPTRTIKSFDGLLFCNFWPPESRAALWSPWLSSGPPPQVKWIEFGDAKFHVSGIGYDKNKVYKMFGSFICLRQVHNNYHQRAAVYHCSSQVFKFVDTPGEDWPIREAHRYSVSLNGNLYWITSNVGKHFIRSFDFSKEILKPFCLLPCHKNDSRDELVLEVFKGEGFSLLKQCYVTRKIEIWVTNKKIGEEEGVVWIIYMTLPTTNLPSLFNSRLSGTISYFFYGKTIVICCGDNETGAACIYIVRSDLFKKFPIGSAIYHSCHCVYAPSLTPLHMISD</sequence>
<protein>
    <recommendedName>
        <fullName evidence="1">F-box domain-containing protein</fullName>
    </recommendedName>
</protein>
<dbReference type="AlphaFoldDB" id="A0ABC8J651"/>
<dbReference type="Pfam" id="PF07734">
    <property type="entry name" value="FBA_1"/>
    <property type="match status" value="1"/>
</dbReference>
<dbReference type="PANTHER" id="PTHR31672">
    <property type="entry name" value="BNACNNG10540D PROTEIN"/>
    <property type="match status" value="1"/>
</dbReference>
<dbReference type="InterPro" id="IPR001810">
    <property type="entry name" value="F-box_dom"/>
</dbReference>
<dbReference type="SUPFAM" id="SSF81383">
    <property type="entry name" value="F-box domain"/>
    <property type="match status" value="1"/>
</dbReference>
<dbReference type="Pfam" id="PF00646">
    <property type="entry name" value="F-box"/>
    <property type="match status" value="1"/>
</dbReference>
<evidence type="ECO:0000313" key="2">
    <source>
        <dbReference type="EMBL" id="CAH8306246.1"/>
    </source>
</evidence>
<dbReference type="PANTHER" id="PTHR31672:SF13">
    <property type="entry name" value="F-BOX PROTEIN CPR30-LIKE"/>
    <property type="match status" value="1"/>
</dbReference>
<organism evidence="2 3">
    <name type="scientific">Eruca vesicaria subsp. sativa</name>
    <name type="common">Garden rocket</name>
    <name type="synonym">Eruca sativa</name>
    <dbReference type="NCBI Taxonomy" id="29727"/>
    <lineage>
        <taxon>Eukaryota</taxon>
        <taxon>Viridiplantae</taxon>
        <taxon>Streptophyta</taxon>
        <taxon>Embryophyta</taxon>
        <taxon>Tracheophyta</taxon>
        <taxon>Spermatophyta</taxon>
        <taxon>Magnoliopsida</taxon>
        <taxon>eudicotyledons</taxon>
        <taxon>Gunneridae</taxon>
        <taxon>Pentapetalae</taxon>
        <taxon>rosids</taxon>
        <taxon>malvids</taxon>
        <taxon>Brassicales</taxon>
        <taxon>Brassicaceae</taxon>
        <taxon>Brassiceae</taxon>
        <taxon>Eruca</taxon>
    </lineage>
</organism>
<dbReference type="EMBL" id="CAKOAT010064043">
    <property type="protein sequence ID" value="CAH8306246.1"/>
    <property type="molecule type" value="Genomic_DNA"/>
</dbReference>
<accession>A0ABC8J651</accession>
<dbReference type="InterPro" id="IPR017451">
    <property type="entry name" value="F-box-assoc_interact_dom"/>
</dbReference>
<evidence type="ECO:0000259" key="1">
    <source>
        <dbReference type="PROSITE" id="PS50181"/>
    </source>
</evidence>
<dbReference type="Proteomes" id="UP001642260">
    <property type="component" value="Unassembled WGS sequence"/>
</dbReference>
<dbReference type="CDD" id="cd22157">
    <property type="entry name" value="F-box_AtFBW1-like"/>
    <property type="match status" value="1"/>
</dbReference>
<dbReference type="InterPro" id="IPR006527">
    <property type="entry name" value="F-box-assoc_dom_typ1"/>
</dbReference>
<dbReference type="Gene3D" id="1.20.1280.50">
    <property type="match status" value="1"/>
</dbReference>